<evidence type="ECO:0000313" key="4">
    <source>
        <dbReference type="EMBL" id="RSZ32083.1"/>
    </source>
</evidence>
<dbReference type="RefSeq" id="WP_124962193.1">
    <property type="nucleotide sequence ID" value="NZ_CBFHCE010000092.1"/>
</dbReference>
<dbReference type="InterPro" id="IPR042100">
    <property type="entry name" value="Bug_dom1"/>
</dbReference>
<protein>
    <submittedName>
        <fullName evidence="3">Tripartite tricarboxylate transporter substrate binding protein</fullName>
    </submittedName>
</protein>
<accession>A0A3P3E0C9</accession>
<evidence type="ECO:0000313" key="6">
    <source>
        <dbReference type="Proteomes" id="UP000271590"/>
    </source>
</evidence>
<dbReference type="PANTHER" id="PTHR42928">
    <property type="entry name" value="TRICARBOXYLATE-BINDING PROTEIN"/>
    <property type="match status" value="1"/>
</dbReference>
<dbReference type="EMBL" id="RQXU01000045">
    <property type="protein sequence ID" value="RRH79879.1"/>
    <property type="molecule type" value="Genomic_DNA"/>
</dbReference>
<evidence type="ECO:0000313" key="5">
    <source>
        <dbReference type="Proteomes" id="UP000271137"/>
    </source>
</evidence>
<dbReference type="Pfam" id="PF03401">
    <property type="entry name" value="TctC"/>
    <property type="match status" value="1"/>
</dbReference>
<evidence type="ECO:0000313" key="3">
    <source>
        <dbReference type="EMBL" id="RRH79879.1"/>
    </source>
</evidence>
<dbReference type="Proteomes" id="UP000271137">
    <property type="component" value="Unassembled WGS sequence"/>
</dbReference>
<proteinExistence type="inferred from homology"/>
<dbReference type="PANTHER" id="PTHR42928:SF5">
    <property type="entry name" value="BLR1237 PROTEIN"/>
    <property type="match status" value="1"/>
</dbReference>
<gene>
    <name evidence="3" type="ORF">EH244_31390</name>
    <name evidence="4" type="ORF">EJO66_22865</name>
</gene>
<name>A0A3P3E0C9_9BURK</name>
<evidence type="ECO:0000256" key="2">
    <source>
        <dbReference type="SAM" id="SignalP"/>
    </source>
</evidence>
<dbReference type="Gene3D" id="3.40.190.10">
    <property type="entry name" value="Periplasmic binding protein-like II"/>
    <property type="match status" value="1"/>
</dbReference>
<dbReference type="CDD" id="cd13578">
    <property type="entry name" value="PBP2_Bug27"/>
    <property type="match status" value="1"/>
</dbReference>
<comment type="similarity">
    <text evidence="1">Belongs to the UPF0065 (bug) family.</text>
</comment>
<dbReference type="Gene3D" id="3.40.190.150">
    <property type="entry name" value="Bordetella uptake gene, domain 1"/>
    <property type="match status" value="1"/>
</dbReference>
<dbReference type="Proteomes" id="UP000271590">
    <property type="component" value="Unassembled WGS sequence"/>
</dbReference>
<dbReference type="InterPro" id="IPR005064">
    <property type="entry name" value="BUG"/>
</dbReference>
<dbReference type="AlphaFoldDB" id="A0A3P3E0C9"/>
<feature type="signal peptide" evidence="2">
    <location>
        <begin position="1"/>
        <end position="23"/>
    </location>
</feature>
<keyword evidence="5" id="KW-1185">Reference proteome</keyword>
<sequence length="325" mass="33626">MNKLLRASALAALGACALVQAHAQGQADFPTRPIRIVVPFAAGGATDVIARVVGQKMSDQLGQPVVVDNKAGANGNIGAVAVARAAPDGYTILMATSSHAINQTLYRKLDYSLTKDFAALSNLASVPLVLVVNPGVPARSAAEFAAYAKGQGDRLNFASGGTGTAAHLAGEQFNTLVGTRMLHVPYKGGALAQTDLIGGQVQAMFANLPEVLSQVQAGKLRPLALTGKARRANLPEVPTFAEAGYPQMDARSWFGLFAPAGTPAPVVARLSASIAQAVADPAVQARLKELGADAIGDTHEAFQPFVVQEVKRWGALVERSGATVD</sequence>
<comment type="caution">
    <text evidence="3">The sequence shown here is derived from an EMBL/GenBank/DDBJ whole genome shotgun (WGS) entry which is preliminary data.</text>
</comment>
<dbReference type="EMBL" id="RXFQ01000014">
    <property type="protein sequence ID" value="RSZ32083.1"/>
    <property type="molecule type" value="Genomic_DNA"/>
</dbReference>
<dbReference type="PIRSF" id="PIRSF017082">
    <property type="entry name" value="YflP"/>
    <property type="match status" value="1"/>
</dbReference>
<organism evidence="3 6">
    <name type="scientific">Variovorax beijingensis</name>
    <dbReference type="NCBI Taxonomy" id="2496117"/>
    <lineage>
        <taxon>Bacteria</taxon>
        <taxon>Pseudomonadati</taxon>
        <taxon>Pseudomonadota</taxon>
        <taxon>Betaproteobacteria</taxon>
        <taxon>Burkholderiales</taxon>
        <taxon>Comamonadaceae</taxon>
        <taxon>Variovorax</taxon>
    </lineage>
</organism>
<dbReference type="SUPFAM" id="SSF53850">
    <property type="entry name" value="Periplasmic binding protein-like II"/>
    <property type="match status" value="1"/>
</dbReference>
<reference evidence="3 6" key="1">
    <citation type="submission" date="2018-11" db="EMBL/GenBank/DDBJ databases">
        <title>The genome of Variovorax sp T529.</title>
        <authorList>
            <person name="Gao J."/>
        </authorList>
    </citation>
    <scope>NUCLEOTIDE SEQUENCE [LARGE SCALE GENOMIC DNA]</scope>
    <source>
        <strain evidence="3 6">T529</strain>
    </source>
</reference>
<evidence type="ECO:0000256" key="1">
    <source>
        <dbReference type="ARBA" id="ARBA00006987"/>
    </source>
</evidence>
<feature type="chain" id="PRO_5017998444" evidence="2">
    <location>
        <begin position="24"/>
        <end position="325"/>
    </location>
</feature>
<keyword evidence="2" id="KW-0732">Signal</keyword>
<reference evidence="4 5" key="2">
    <citation type="submission" date="2018-12" db="EMBL/GenBank/DDBJ databases">
        <title>The genome sequences of strain 502.</title>
        <authorList>
            <person name="Gao J."/>
            <person name="Sun J."/>
        </authorList>
    </citation>
    <scope>NUCLEOTIDE SEQUENCE [LARGE SCALE GENOMIC DNA]</scope>
    <source>
        <strain evidence="4 5">502</strain>
    </source>
</reference>